<feature type="binding site" evidence="11">
    <location>
        <position position="84"/>
    </location>
    <ligand>
        <name>substrate</name>
    </ligand>
</feature>
<evidence type="ECO:0000256" key="11">
    <source>
        <dbReference type="HAMAP-Rule" id="MF_00109"/>
    </source>
</evidence>
<dbReference type="InterPro" id="IPR031322">
    <property type="entry name" value="Shikimate/glucono_kinase"/>
</dbReference>
<dbReference type="SUPFAM" id="SSF52540">
    <property type="entry name" value="P-loop containing nucleoside triphosphate hydrolases"/>
    <property type="match status" value="1"/>
</dbReference>
<gene>
    <name evidence="11 12" type="primary">aroK</name>
    <name evidence="12" type="ORF">GCM10022414_22950</name>
</gene>
<dbReference type="EMBL" id="BAABDM010000004">
    <property type="protein sequence ID" value="GAA4097636.1"/>
    <property type="molecule type" value="Genomic_DNA"/>
</dbReference>
<comment type="similarity">
    <text evidence="2 11">Belongs to the shikimate kinase family.</text>
</comment>
<keyword evidence="4 11" id="KW-0028">Amino-acid biosynthesis</keyword>
<feature type="binding site" evidence="11">
    <location>
        <begin position="16"/>
        <end position="21"/>
    </location>
    <ligand>
        <name>ATP</name>
        <dbReference type="ChEBI" id="CHEBI:30616"/>
    </ligand>
</feature>
<evidence type="ECO:0000256" key="2">
    <source>
        <dbReference type="ARBA" id="ARBA00006997"/>
    </source>
</evidence>
<feature type="binding site" evidence="11">
    <location>
        <position position="20"/>
    </location>
    <ligand>
        <name>Mg(2+)</name>
        <dbReference type="ChEBI" id="CHEBI:18420"/>
    </ligand>
</feature>
<sequence>MLMMKSGAVFLIGPMGAGKSTIGRLLAETLRYGFCDVDREIEERSGVDIPWIFDMEGEEGFRDREESMLAELSDDSLVVISTGGGAVLRSVSRKLMVARGTVIYLKTSVEEQIRRTARDRKRPLLQNGDPGTTLRNLMAQREPLYEEIADYTVLTDNRTPKSVVQELCEQLGASDLSAQY</sequence>
<keyword evidence="6 11" id="KW-0547">Nucleotide-binding</keyword>
<evidence type="ECO:0000313" key="13">
    <source>
        <dbReference type="Proteomes" id="UP001500392"/>
    </source>
</evidence>
<dbReference type="InterPro" id="IPR023000">
    <property type="entry name" value="Shikimate_kinase_CS"/>
</dbReference>
<dbReference type="Proteomes" id="UP001500392">
    <property type="component" value="Unassembled WGS sequence"/>
</dbReference>
<comment type="function">
    <text evidence="11">Catalyzes the specific phosphorylation of the 3-hydroxyl group of shikimic acid using ATP as a cosubstrate.</text>
</comment>
<accession>A0ABP7WV53</accession>
<keyword evidence="7 11" id="KW-0418">Kinase</keyword>
<feature type="binding site" evidence="11">
    <location>
        <position position="38"/>
    </location>
    <ligand>
        <name>substrate</name>
    </ligand>
</feature>
<dbReference type="Gene3D" id="3.40.50.300">
    <property type="entry name" value="P-loop containing nucleotide triphosphate hydrolases"/>
    <property type="match status" value="1"/>
</dbReference>
<comment type="catalytic activity">
    <reaction evidence="10 11">
        <text>shikimate + ATP = 3-phosphoshikimate + ADP + H(+)</text>
        <dbReference type="Rhea" id="RHEA:13121"/>
        <dbReference type="ChEBI" id="CHEBI:15378"/>
        <dbReference type="ChEBI" id="CHEBI:30616"/>
        <dbReference type="ChEBI" id="CHEBI:36208"/>
        <dbReference type="ChEBI" id="CHEBI:145989"/>
        <dbReference type="ChEBI" id="CHEBI:456216"/>
        <dbReference type="EC" id="2.7.1.71"/>
    </reaction>
</comment>
<dbReference type="GO" id="GO:0016301">
    <property type="term" value="F:kinase activity"/>
    <property type="evidence" value="ECO:0007669"/>
    <property type="project" value="UniProtKB-KW"/>
</dbReference>
<evidence type="ECO:0000256" key="10">
    <source>
        <dbReference type="ARBA" id="ARBA00048567"/>
    </source>
</evidence>
<comment type="caution">
    <text evidence="12">The sequence shown here is derived from an EMBL/GenBank/DDBJ whole genome shotgun (WGS) entry which is preliminary data.</text>
</comment>
<dbReference type="NCBIfam" id="NF003456">
    <property type="entry name" value="PRK05057.1"/>
    <property type="match status" value="1"/>
</dbReference>
<keyword evidence="11" id="KW-0460">Magnesium</keyword>
<feature type="binding site" evidence="11">
    <location>
        <position position="62"/>
    </location>
    <ligand>
        <name>substrate</name>
    </ligand>
</feature>
<dbReference type="PROSITE" id="PS01128">
    <property type="entry name" value="SHIKIMATE_KINASE"/>
    <property type="match status" value="1"/>
</dbReference>
<dbReference type="CDD" id="cd00464">
    <property type="entry name" value="SK"/>
    <property type="match status" value="1"/>
</dbReference>
<reference evidence="13" key="1">
    <citation type="journal article" date="2019" name="Int. J. Syst. Evol. Microbiol.">
        <title>The Global Catalogue of Microorganisms (GCM) 10K type strain sequencing project: providing services to taxonomists for standard genome sequencing and annotation.</title>
        <authorList>
            <consortium name="The Broad Institute Genomics Platform"/>
            <consortium name="The Broad Institute Genome Sequencing Center for Infectious Disease"/>
            <person name="Wu L."/>
            <person name="Ma J."/>
        </authorList>
    </citation>
    <scope>NUCLEOTIDE SEQUENCE [LARGE SCALE GENOMIC DNA]</scope>
    <source>
        <strain evidence="13">JCM 17304</strain>
    </source>
</reference>
<evidence type="ECO:0000256" key="4">
    <source>
        <dbReference type="ARBA" id="ARBA00022605"/>
    </source>
</evidence>
<evidence type="ECO:0000256" key="9">
    <source>
        <dbReference type="ARBA" id="ARBA00023141"/>
    </source>
</evidence>
<dbReference type="PANTHER" id="PTHR21087:SF16">
    <property type="entry name" value="SHIKIMATE KINASE 1, CHLOROPLASTIC"/>
    <property type="match status" value="1"/>
</dbReference>
<keyword evidence="11" id="KW-0479">Metal-binding</keyword>
<keyword evidence="5 11" id="KW-0808">Transferase</keyword>
<dbReference type="Pfam" id="PF01202">
    <property type="entry name" value="SKI"/>
    <property type="match status" value="1"/>
</dbReference>
<dbReference type="PANTHER" id="PTHR21087">
    <property type="entry name" value="SHIKIMATE KINASE"/>
    <property type="match status" value="1"/>
</dbReference>
<comment type="subunit">
    <text evidence="11">Monomer.</text>
</comment>
<name>A0ABP7WV53_9GAMM</name>
<comment type="subcellular location">
    <subcellularLocation>
        <location evidence="11">Cytoplasm</location>
    </subcellularLocation>
</comment>
<comment type="pathway">
    <text evidence="1 11">Metabolic intermediate biosynthesis; chorismate biosynthesis; chorismate from D-erythrose 4-phosphate and phosphoenolpyruvate: step 5/7.</text>
</comment>
<feature type="binding site" evidence="11">
    <location>
        <position position="158"/>
    </location>
    <ligand>
        <name>ATP</name>
        <dbReference type="ChEBI" id="CHEBI:30616"/>
    </ligand>
</feature>
<feature type="binding site" evidence="11">
    <location>
        <position position="141"/>
    </location>
    <ligand>
        <name>substrate</name>
    </ligand>
</feature>
<keyword evidence="9 11" id="KW-0057">Aromatic amino acid biosynthesis</keyword>
<dbReference type="InterPro" id="IPR000623">
    <property type="entry name" value="Shikimate_kinase/TSH1"/>
</dbReference>
<proteinExistence type="inferred from homology"/>
<dbReference type="InterPro" id="IPR027417">
    <property type="entry name" value="P-loop_NTPase"/>
</dbReference>
<organism evidence="12 13">
    <name type="scientific">Zhongshania borealis</name>
    <dbReference type="NCBI Taxonomy" id="889488"/>
    <lineage>
        <taxon>Bacteria</taxon>
        <taxon>Pseudomonadati</taxon>
        <taxon>Pseudomonadota</taxon>
        <taxon>Gammaproteobacteria</taxon>
        <taxon>Cellvibrionales</taxon>
        <taxon>Spongiibacteraceae</taxon>
        <taxon>Zhongshania</taxon>
    </lineage>
</organism>
<evidence type="ECO:0000256" key="1">
    <source>
        <dbReference type="ARBA" id="ARBA00004842"/>
    </source>
</evidence>
<keyword evidence="11" id="KW-0963">Cytoplasm</keyword>
<evidence type="ECO:0000313" key="12">
    <source>
        <dbReference type="EMBL" id="GAA4097636.1"/>
    </source>
</evidence>
<evidence type="ECO:0000256" key="5">
    <source>
        <dbReference type="ARBA" id="ARBA00022679"/>
    </source>
</evidence>
<evidence type="ECO:0000256" key="7">
    <source>
        <dbReference type="ARBA" id="ARBA00022777"/>
    </source>
</evidence>
<dbReference type="EC" id="2.7.1.71" evidence="3 11"/>
<evidence type="ECO:0000256" key="3">
    <source>
        <dbReference type="ARBA" id="ARBA00012154"/>
    </source>
</evidence>
<protein>
    <recommendedName>
        <fullName evidence="3 11">Shikimate kinase</fullName>
        <shortName evidence="11">SK</shortName>
        <ecNumber evidence="3 11">2.7.1.71</ecNumber>
    </recommendedName>
</protein>
<dbReference type="PRINTS" id="PR01100">
    <property type="entry name" value="SHIKIMTKNASE"/>
</dbReference>
<evidence type="ECO:0000256" key="8">
    <source>
        <dbReference type="ARBA" id="ARBA00022840"/>
    </source>
</evidence>
<evidence type="ECO:0000256" key="6">
    <source>
        <dbReference type="ARBA" id="ARBA00022741"/>
    </source>
</evidence>
<dbReference type="HAMAP" id="MF_00109">
    <property type="entry name" value="Shikimate_kinase"/>
    <property type="match status" value="1"/>
</dbReference>
<comment type="cofactor">
    <cofactor evidence="11">
        <name>Mg(2+)</name>
        <dbReference type="ChEBI" id="CHEBI:18420"/>
    </cofactor>
    <text evidence="11">Binds 1 Mg(2+) ion per subunit.</text>
</comment>
<keyword evidence="8 11" id="KW-0067">ATP-binding</keyword>
<feature type="binding site" evidence="11">
    <location>
        <position position="122"/>
    </location>
    <ligand>
        <name>ATP</name>
        <dbReference type="ChEBI" id="CHEBI:30616"/>
    </ligand>
</feature>
<keyword evidence="13" id="KW-1185">Reference proteome</keyword>